<evidence type="ECO:0000313" key="2">
    <source>
        <dbReference type="EMBL" id="KAK9908224.1"/>
    </source>
</evidence>
<reference evidence="2 3" key="1">
    <citation type="journal article" date="2024" name="Nat. Commun.">
        <title>Phylogenomics reveals the evolutionary origins of lichenization in chlorophyte algae.</title>
        <authorList>
            <person name="Puginier C."/>
            <person name="Libourel C."/>
            <person name="Otte J."/>
            <person name="Skaloud P."/>
            <person name="Haon M."/>
            <person name="Grisel S."/>
            <person name="Petersen M."/>
            <person name="Berrin J.G."/>
            <person name="Delaux P.M."/>
            <person name="Dal Grande F."/>
            <person name="Keller J."/>
        </authorList>
    </citation>
    <scope>NUCLEOTIDE SEQUENCE [LARGE SCALE GENOMIC DNA]</scope>
    <source>
        <strain evidence="2 3">SAG 216-7</strain>
    </source>
</reference>
<accession>A0ABR2YMQ6</accession>
<evidence type="ECO:0000313" key="3">
    <source>
        <dbReference type="Proteomes" id="UP001491310"/>
    </source>
</evidence>
<gene>
    <name evidence="2" type="ORF">WJX75_004470</name>
</gene>
<organism evidence="2 3">
    <name type="scientific">Coccomyxa subellipsoidea</name>
    <dbReference type="NCBI Taxonomy" id="248742"/>
    <lineage>
        <taxon>Eukaryota</taxon>
        <taxon>Viridiplantae</taxon>
        <taxon>Chlorophyta</taxon>
        <taxon>core chlorophytes</taxon>
        <taxon>Trebouxiophyceae</taxon>
        <taxon>Trebouxiophyceae incertae sedis</taxon>
        <taxon>Coccomyxaceae</taxon>
        <taxon>Coccomyxa</taxon>
    </lineage>
</organism>
<sequence>MGILCSCCKGGGEYEEYPSDRPLSSQQPTAADLEARRQAAEAAEARQAKFDTSAVGKAARKAVENVKKEREADAAAARKDTSKDWLS</sequence>
<protein>
    <recommendedName>
        <fullName evidence="4">Small VCP/p97-interacting protein</fullName>
    </recommendedName>
</protein>
<feature type="compositionally biased region" description="Basic and acidic residues" evidence="1">
    <location>
        <begin position="33"/>
        <end position="49"/>
    </location>
</feature>
<evidence type="ECO:0000256" key="1">
    <source>
        <dbReference type="SAM" id="MobiDB-lite"/>
    </source>
</evidence>
<comment type="caution">
    <text evidence="2">The sequence shown here is derived from an EMBL/GenBank/DDBJ whole genome shotgun (WGS) entry which is preliminary data.</text>
</comment>
<name>A0ABR2YMQ6_9CHLO</name>
<evidence type="ECO:0008006" key="4">
    <source>
        <dbReference type="Google" id="ProtNLM"/>
    </source>
</evidence>
<feature type="compositionally biased region" description="Basic and acidic residues" evidence="1">
    <location>
        <begin position="61"/>
        <end position="87"/>
    </location>
</feature>
<feature type="region of interest" description="Disordered" evidence="1">
    <location>
        <begin position="15"/>
        <end position="87"/>
    </location>
</feature>
<keyword evidence="3" id="KW-1185">Reference proteome</keyword>
<dbReference type="Proteomes" id="UP001491310">
    <property type="component" value="Unassembled WGS sequence"/>
</dbReference>
<proteinExistence type="predicted"/>
<dbReference type="EMBL" id="JALJOT010000008">
    <property type="protein sequence ID" value="KAK9908224.1"/>
    <property type="molecule type" value="Genomic_DNA"/>
</dbReference>